<proteinExistence type="predicted"/>
<dbReference type="Proteomes" id="UP000256970">
    <property type="component" value="Unassembled WGS sequence"/>
</dbReference>
<feature type="transmembrane region" description="Helical" evidence="1">
    <location>
        <begin position="168"/>
        <end position="196"/>
    </location>
</feature>
<feature type="transmembrane region" description="Helical" evidence="1">
    <location>
        <begin position="274"/>
        <end position="302"/>
    </location>
</feature>
<sequence length="373" mass="37614">MAATLYLALGGGLAAAGLLVATFAVPIAAGCLSLGSLPLQQAAALVGCCGAALLRAASLAVFIASGAAAGELGTWRYQRINCGLAAAAAITVLLQPLSLGCASPLVLLLLAAAAAATAAACGAVFLQQWRGEGVHFASALGYLGWGGSLLAVWLYLLRDATTLAGSLMLLLAVLAGGAGLAALTSSAAVSAAPWAAVAGAAAEPGLQYLRKLLGVGLLLAALQCWALAEFGGSARKVSPETGVKLALVMADEAREVAAGTLPAPLHVSPRRFDLLHVGFFAAAVVQAGWLVQAGAAAGAGGVLDVNGGDPVWKLLYWGVLVTAGYLVSVVGSLDFTDVWSWVVGVASYLAGWVSFFGSILYADWTWLTEVRRR</sequence>
<reference evidence="2 3" key="1">
    <citation type="submission" date="2016-10" db="EMBL/GenBank/DDBJ databases">
        <authorList>
            <person name="Cai Z."/>
        </authorList>
    </citation>
    <scope>NUCLEOTIDE SEQUENCE [LARGE SCALE GENOMIC DNA]</scope>
</reference>
<protein>
    <submittedName>
        <fullName evidence="2">Uncharacterized protein</fullName>
    </submittedName>
</protein>
<feature type="transmembrane region" description="Helical" evidence="1">
    <location>
        <begin position="339"/>
        <end position="364"/>
    </location>
</feature>
<keyword evidence="3" id="KW-1185">Reference proteome</keyword>
<keyword evidence="1" id="KW-0812">Transmembrane</keyword>
<dbReference type="EMBL" id="FNXT01000958">
    <property type="protein sequence ID" value="SZX69838.1"/>
    <property type="molecule type" value="Genomic_DNA"/>
</dbReference>
<feature type="transmembrane region" description="Helical" evidence="1">
    <location>
        <begin position="43"/>
        <end position="68"/>
    </location>
</feature>
<evidence type="ECO:0000313" key="2">
    <source>
        <dbReference type="EMBL" id="SZX69838.1"/>
    </source>
</evidence>
<accession>A0A383VWH8</accession>
<feature type="transmembrane region" description="Helical" evidence="1">
    <location>
        <begin position="314"/>
        <end position="333"/>
    </location>
</feature>
<evidence type="ECO:0000256" key="1">
    <source>
        <dbReference type="SAM" id="Phobius"/>
    </source>
</evidence>
<name>A0A383VWH8_TETOB</name>
<feature type="transmembrane region" description="Helical" evidence="1">
    <location>
        <begin position="105"/>
        <end position="126"/>
    </location>
</feature>
<organism evidence="2 3">
    <name type="scientific">Tetradesmus obliquus</name>
    <name type="common">Green alga</name>
    <name type="synonym">Acutodesmus obliquus</name>
    <dbReference type="NCBI Taxonomy" id="3088"/>
    <lineage>
        <taxon>Eukaryota</taxon>
        <taxon>Viridiplantae</taxon>
        <taxon>Chlorophyta</taxon>
        <taxon>core chlorophytes</taxon>
        <taxon>Chlorophyceae</taxon>
        <taxon>CS clade</taxon>
        <taxon>Sphaeropleales</taxon>
        <taxon>Scenedesmaceae</taxon>
        <taxon>Tetradesmus</taxon>
    </lineage>
</organism>
<feature type="transmembrane region" description="Helical" evidence="1">
    <location>
        <begin position="133"/>
        <end position="156"/>
    </location>
</feature>
<feature type="transmembrane region" description="Helical" evidence="1">
    <location>
        <begin position="80"/>
        <end position="99"/>
    </location>
</feature>
<gene>
    <name evidence="2" type="ORF">BQ4739_LOCUS10108</name>
</gene>
<keyword evidence="1" id="KW-0472">Membrane</keyword>
<keyword evidence="1" id="KW-1133">Transmembrane helix</keyword>
<dbReference type="AlphaFoldDB" id="A0A383VWH8"/>
<evidence type="ECO:0000313" key="3">
    <source>
        <dbReference type="Proteomes" id="UP000256970"/>
    </source>
</evidence>